<proteinExistence type="predicted"/>
<sequence length="184" mass="18914">MELGAKAAIGRAAAALLRPGQTVVIDVGTTAVEVARAVPGDFHGVVATSSLRVAGVLAGRSGIEVLVAGGRVREGDLAVCGAQAVAFFDDLCPDIAFVGSGGVSASGLTDYHLDEAASRRVMISRSARSYALVDHSKIGRTAPYRVCGLEQLSGIITDRQPNTDQREVVDAVAELLVATPSSEL</sequence>
<dbReference type="SUPFAM" id="SSF100950">
    <property type="entry name" value="NagB/RpiA/CoA transferase-like"/>
    <property type="match status" value="1"/>
</dbReference>
<dbReference type="PANTHER" id="PTHR30363">
    <property type="entry name" value="HTH-TYPE TRANSCRIPTIONAL REGULATOR SRLR-RELATED"/>
    <property type="match status" value="1"/>
</dbReference>
<keyword evidence="1" id="KW-0678">Repressor</keyword>
<dbReference type="EMBL" id="QGDQ01000025">
    <property type="protein sequence ID" value="PWJ49537.1"/>
    <property type="molecule type" value="Genomic_DNA"/>
</dbReference>
<name>A0A316AI05_9ACTN</name>
<evidence type="ECO:0000313" key="3">
    <source>
        <dbReference type="EMBL" id="PWJ49537.1"/>
    </source>
</evidence>
<dbReference type="SMART" id="SM01134">
    <property type="entry name" value="DeoRC"/>
    <property type="match status" value="1"/>
</dbReference>
<reference evidence="3 4" key="1">
    <citation type="submission" date="2018-03" db="EMBL/GenBank/DDBJ databases">
        <title>Genomic Encyclopedia of Archaeal and Bacterial Type Strains, Phase II (KMG-II): from individual species to whole genera.</title>
        <authorList>
            <person name="Goeker M."/>
        </authorList>
    </citation>
    <scope>NUCLEOTIDE SEQUENCE [LARGE SCALE GENOMIC DNA]</scope>
    <source>
        <strain evidence="3 4">DSM 44889</strain>
    </source>
</reference>
<accession>A0A316AI05</accession>
<evidence type="ECO:0000256" key="1">
    <source>
        <dbReference type="ARBA" id="ARBA00022491"/>
    </source>
</evidence>
<protein>
    <submittedName>
        <fullName evidence="3">DeoR C terminal sensor domain-containing protein</fullName>
    </submittedName>
</protein>
<keyword evidence="4" id="KW-1185">Reference proteome</keyword>
<comment type="caution">
    <text evidence="3">The sequence shown here is derived from an EMBL/GenBank/DDBJ whole genome shotgun (WGS) entry which is preliminary data.</text>
</comment>
<dbReference type="Proteomes" id="UP000245469">
    <property type="component" value="Unassembled WGS sequence"/>
</dbReference>
<dbReference type="InterPro" id="IPR014036">
    <property type="entry name" value="DeoR-like_C"/>
</dbReference>
<dbReference type="InterPro" id="IPR050313">
    <property type="entry name" value="Carb_Metab_HTH_regulators"/>
</dbReference>
<dbReference type="InterPro" id="IPR037171">
    <property type="entry name" value="NagB/RpiA_transferase-like"/>
</dbReference>
<dbReference type="RefSeq" id="WP_211319696.1">
    <property type="nucleotide sequence ID" value="NZ_QGDQ01000025.1"/>
</dbReference>
<dbReference type="PANTHER" id="PTHR30363:SF4">
    <property type="entry name" value="GLYCEROL-3-PHOSPHATE REGULON REPRESSOR"/>
    <property type="match status" value="1"/>
</dbReference>
<dbReference type="AlphaFoldDB" id="A0A316AI05"/>
<evidence type="ECO:0000313" key="4">
    <source>
        <dbReference type="Proteomes" id="UP000245469"/>
    </source>
</evidence>
<dbReference type="Pfam" id="PF00455">
    <property type="entry name" value="DeoRC"/>
    <property type="match status" value="1"/>
</dbReference>
<feature type="domain" description="DeoR-like transcriptional repressor C-terminal sensor" evidence="2">
    <location>
        <begin position="5"/>
        <end position="159"/>
    </location>
</feature>
<evidence type="ECO:0000259" key="2">
    <source>
        <dbReference type="Pfam" id="PF00455"/>
    </source>
</evidence>
<gene>
    <name evidence="3" type="ORF">BXY45_1254</name>
</gene>
<organism evidence="3 4">
    <name type="scientific">Quadrisphaera granulorum</name>
    <dbReference type="NCBI Taxonomy" id="317664"/>
    <lineage>
        <taxon>Bacteria</taxon>
        <taxon>Bacillati</taxon>
        <taxon>Actinomycetota</taxon>
        <taxon>Actinomycetes</taxon>
        <taxon>Kineosporiales</taxon>
        <taxon>Kineosporiaceae</taxon>
        <taxon>Quadrisphaera</taxon>
    </lineage>
</organism>